<keyword evidence="2" id="KW-1185">Reference proteome</keyword>
<evidence type="ECO:0000313" key="1">
    <source>
        <dbReference type="EMBL" id="KAK3077531.1"/>
    </source>
</evidence>
<organism evidence="1 2">
    <name type="scientific">Coniosporium uncinatum</name>
    <dbReference type="NCBI Taxonomy" id="93489"/>
    <lineage>
        <taxon>Eukaryota</taxon>
        <taxon>Fungi</taxon>
        <taxon>Dikarya</taxon>
        <taxon>Ascomycota</taxon>
        <taxon>Pezizomycotina</taxon>
        <taxon>Dothideomycetes</taxon>
        <taxon>Dothideomycetes incertae sedis</taxon>
        <taxon>Coniosporium</taxon>
    </lineage>
</organism>
<name>A0ACC3DLR4_9PEZI</name>
<comment type="caution">
    <text evidence="1">The sequence shown here is derived from an EMBL/GenBank/DDBJ whole genome shotgun (WGS) entry which is preliminary data.</text>
</comment>
<evidence type="ECO:0000313" key="2">
    <source>
        <dbReference type="Proteomes" id="UP001186974"/>
    </source>
</evidence>
<proteinExistence type="predicted"/>
<reference evidence="1" key="1">
    <citation type="submission" date="2024-09" db="EMBL/GenBank/DDBJ databases">
        <title>Black Yeasts Isolated from many extreme environments.</title>
        <authorList>
            <person name="Coleine C."/>
            <person name="Stajich J.E."/>
            <person name="Selbmann L."/>
        </authorList>
    </citation>
    <scope>NUCLEOTIDE SEQUENCE</scope>
    <source>
        <strain evidence="1">CCFEE 5737</strain>
    </source>
</reference>
<protein>
    <submittedName>
        <fullName evidence="1">Uncharacterized protein</fullName>
    </submittedName>
</protein>
<gene>
    <name evidence="1" type="ORF">LTS18_009993</name>
</gene>
<accession>A0ACC3DLR4</accession>
<feature type="non-terminal residue" evidence="1">
    <location>
        <position position="1"/>
    </location>
</feature>
<dbReference type="EMBL" id="JAWDJW010002751">
    <property type="protein sequence ID" value="KAK3077531.1"/>
    <property type="molecule type" value="Genomic_DNA"/>
</dbReference>
<dbReference type="Proteomes" id="UP001186974">
    <property type="component" value="Unassembled WGS sequence"/>
</dbReference>
<sequence>SPLSSQHSPHRLRPNVRKRRRHDESKRRLSQEKHLLPLKSLRLHPQTLPQQLSSKAVLRNSFRYLRFHRLASPLAEHPALVFKNLERPQAPKLPLLPLPKRHQTSLLLRTPREIPECLMILHHYFTQVAGHYLLVIRTRDNPRTRRRLQRRMRRRRLRARKQIPAKQHQVQGSNVSQGRAKQE</sequence>